<name>A0A0P6XFQ0_9CHLR</name>
<dbReference type="Proteomes" id="UP000050277">
    <property type="component" value="Unassembled WGS sequence"/>
</dbReference>
<protein>
    <recommendedName>
        <fullName evidence="3">PD-(D/E)XK motif protein</fullName>
    </recommendedName>
</protein>
<organism evidence="1 2">
    <name type="scientific">Herpetosiphon geysericola</name>
    <dbReference type="NCBI Taxonomy" id="70996"/>
    <lineage>
        <taxon>Bacteria</taxon>
        <taxon>Bacillati</taxon>
        <taxon>Chloroflexota</taxon>
        <taxon>Chloroflexia</taxon>
        <taxon>Herpetosiphonales</taxon>
        <taxon>Herpetosiphonaceae</taxon>
        <taxon>Herpetosiphon</taxon>
    </lineage>
</organism>
<evidence type="ECO:0000313" key="1">
    <source>
        <dbReference type="EMBL" id="KPL82257.1"/>
    </source>
</evidence>
<dbReference type="Pfam" id="PF14390">
    <property type="entry name" value="DUF4420"/>
    <property type="match status" value="1"/>
</dbReference>
<dbReference type="RefSeq" id="WP_054536184.1">
    <property type="nucleotide sequence ID" value="NZ_LGKP01000031.1"/>
</dbReference>
<gene>
    <name evidence="1" type="ORF">SE18_19735</name>
</gene>
<dbReference type="EMBL" id="LGKP01000031">
    <property type="protein sequence ID" value="KPL82257.1"/>
    <property type="molecule type" value="Genomic_DNA"/>
</dbReference>
<dbReference type="PATRIC" id="fig|70996.4.peg.3806"/>
<keyword evidence="2" id="KW-1185">Reference proteome</keyword>
<proteinExistence type="predicted"/>
<evidence type="ECO:0008006" key="3">
    <source>
        <dbReference type="Google" id="ProtNLM"/>
    </source>
</evidence>
<dbReference type="AlphaFoldDB" id="A0A0P6XFQ0"/>
<comment type="caution">
    <text evidence="1">The sequence shown here is derived from an EMBL/GenBank/DDBJ whole genome shotgun (WGS) entry which is preliminary data.</text>
</comment>
<sequence length="324" mass="38209">MTLIFDPWADMTPAPKRQLVRRRVKIEVDFALFWIQDHEGRPGLLIEISKLVPNISLQEAKINIRDISVDVFEFNDDNIRALVVKLEHRQNQDVFLKLCLDLIENIKTYHDKYDIFYTVCKRLKKWQSLFSSGLKNLLSKNEMQGLYAELYFIANMLENNLLDENILIQGWKGPEKKHQDFILNDSAIEIKSLAGDQRDKVRITSEDQLYTHLEHLYLQVYFLSETQNNGESLNTITKRIISNLRKIEIINLFELKLGIAGYIDISDYDLPLFKVKDHYMYIIKDDFPRITRNFLPEGIESVTYELVLSSIERFRTNKLNIMEQ</sequence>
<evidence type="ECO:0000313" key="2">
    <source>
        <dbReference type="Proteomes" id="UP000050277"/>
    </source>
</evidence>
<accession>A0A0P6XFQ0</accession>
<dbReference type="STRING" id="70996.SE18_19735"/>
<reference evidence="1 2" key="1">
    <citation type="submission" date="2015-07" db="EMBL/GenBank/DDBJ databases">
        <title>Whole genome sequence of Herpetosiphon geysericola DSM 7119.</title>
        <authorList>
            <person name="Hemp J."/>
            <person name="Ward L.M."/>
            <person name="Pace L.A."/>
            <person name="Fischer W.W."/>
        </authorList>
    </citation>
    <scope>NUCLEOTIDE SEQUENCE [LARGE SCALE GENOMIC DNA]</scope>
    <source>
        <strain evidence="1 2">DSM 7119</strain>
    </source>
</reference>
<dbReference type="OrthoDB" id="2808696at2"/>
<dbReference type="InterPro" id="IPR025534">
    <property type="entry name" value="DUF4420"/>
</dbReference>